<evidence type="ECO:0000259" key="9">
    <source>
        <dbReference type="Pfam" id="PF26066"/>
    </source>
</evidence>
<dbReference type="Pfam" id="PF26066">
    <property type="entry name" value="MCM9_N"/>
    <property type="match status" value="1"/>
</dbReference>
<dbReference type="STRING" id="63057.A0A2P5EVP2"/>
<dbReference type="InterPro" id="IPR031327">
    <property type="entry name" value="MCM"/>
</dbReference>
<evidence type="ECO:0000256" key="1">
    <source>
        <dbReference type="ARBA" id="ARBA00004123"/>
    </source>
</evidence>
<dbReference type="GO" id="GO:0003697">
    <property type="term" value="F:single-stranded DNA binding"/>
    <property type="evidence" value="ECO:0007669"/>
    <property type="project" value="TreeGrafter"/>
</dbReference>
<reference evidence="11" key="1">
    <citation type="submission" date="2016-06" db="EMBL/GenBank/DDBJ databases">
        <title>Parallel loss of symbiosis genes in relatives of nitrogen-fixing non-legume Parasponia.</title>
        <authorList>
            <person name="Van Velzen R."/>
            <person name="Holmer R."/>
            <person name="Bu F."/>
            <person name="Rutten L."/>
            <person name="Van Zeijl A."/>
            <person name="Liu W."/>
            <person name="Santuari L."/>
            <person name="Cao Q."/>
            <person name="Sharma T."/>
            <person name="Shen D."/>
            <person name="Roswanjaya Y."/>
            <person name="Wardhani T."/>
            <person name="Kalhor M.S."/>
            <person name="Jansen J."/>
            <person name="Van den Hoogen J."/>
            <person name="Gungor B."/>
            <person name="Hartog M."/>
            <person name="Hontelez J."/>
            <person name="Verver J."/>
            <person name="Yang W.-C."/>
            <person name="Schijlen E."/>
            <person name="Repin R."/>
            <person name="Schilthuizen M."/>
            <person name="Schranz E."/>
            <person name="Heidstra R."/>
            <person name="Miyata K."/>
            <person name="Fedorova E."/>
            <person name="Kohlen W."/>
            <person name="Bisseling T."/>
            <person name="Smit S."/>
            <person name="Geurts R."/>
        </authorList>
    </citation>
    <scope>NUCLEOTIDE SEQUENCE [LARGE SCALE GENOMIC DNA]</scope>
    <source>
        <strain evidence="11">cv. RG33-2</strain>
    </source>
</reference>
<comment type="subcellular location">
    <subcellularLocation>
        <location evidence="1">Nucleus</location>
    </subcellularLocation>
</comment>
<dbReference type="PANTHER" id="PTHR11630">
    <property type="entry name" value="DNA REPLICATION LICENSING FACTOR MCM FAMILY MEMBER"/>
    <property type="match status" value="1"/>
</dbReference>
<dbReference type="OrthoDB" id="271325at2759"/>
<evidence type="ECO:0000259" key="8">
    <source>
        <dbReference type="Pfam" id="PF17207"/>
    </source>
</evidence>
<dbReference type="InterPro" id="IPR058768">
    <property type="entry name" value="MCM9_N"/>
</dbReference>
<dbReference type="PANTHER" id="PTHR11630:SF48">
    <property type="entry name" value="DNA HELICASE MCM9"/>
    <property type="match status" value="1"/>
</dbReference>
<dbReference type="EC" id="3.6.4.12" evidence="3"/>
<sequence length="240" mass="26774">MADLPAAVKPLAAFLVRRHSDQLRSISLSPDSKLHYPLYVDFAELMEDDPPLARLVFSQPAEYLRFFDQAAVWAHKVILGDLKGSEIGMKKEFIHVRIDICGSPLECADTFPRIGCVRVKHRGVLLTLKGTVIRSGAIKMYEGERWYSCQKCRHSFLVYPELETRNSIQLPSYCPSQEIKIQESTHVLGVGAIPRSILVVLKDDLVDIVKAGGSTFSAFQVFSFLGFTSTSLLISLVSSQ</sequence>
<name>A0A2P5EVP2_TREOI</name>
<evidence type="ECO:0000256" key="2">
    <source>
        <dbReference type="ARBA" id="ARBA00008010"/>
    </source>
</evidence>
<dbReference type="InterPro" id="IPR012340">
    <property type="entry name" value="NA-bd_OB-fold"/>
</dbReference>
<keyword evidence="4" id="KW-0378">Hydrolase</keyword>
<comment type="catalytic activity">
    <reaction evidence="7">
        <text>ATP + H2O = ADP + phosphate + H(+)</text>
        <dbReference type="Rhea" id="RHEA:13065"/>
        <dbReference type="ChEBI" id="CHEBI:15377"/>
        <dbReference type="ChEBI" id="CHEBI:15378"/>
        <dbReference type="ChEBI" id="CHEBI:30616"/>
        <dbReference type="ChEBI" id="CHEBI:43474"/>
        <dbReference type="ChEBI" id="CHEBI:456216"/>
        <dbReference type="EC" id="3.6.4.12"/>
    </reaction>
</comment>
<dbReference type="GO" id="GO:0016787">
    <property type="term" value="F:hydrolase activity"/>
    <property type="evidence" value="ECO:0007669"/>
    <property type="project" value="UniProtKB-KW"/>
</dbReference>
<evidence type="ECO:0000256" key="5">
    <source>
        <dbReference type="ARBA" id="ARBA00022806"/>
    </source>
</evidence>
<keyword evidence="5" id="KW-0347">Helicase</keyword>
<dbReference type="GO" id="GO:0017116">
    <property type="term" value="F:single-stranded DNA helicase activity"/>
    <property type="evidence" value="ECO:0007669"/>
    <property type="project" value="TreeGrafter"/>
</dbReference>
<evidence type="ECO:0000256" key="6">
    <source>
        <dbReference type="ARBA" id="ARBA00023242"/>
    </source>
</evidence>
<accession>A0A2P5EVP2</accession>
<evidence type="ECO:0000313" key="11">
    <source>
        <dbReference type="Proteomes" id="UP000237000"/>
    </source>
</evidence>
<protein>
    <recommendedName>
        <fullName evidence="3">DNA helicase</fullName>
        <ecNumber evidence="3">3.6.4.12</ecNumber>
    </recommendedName>
</protein>
<dbReference type="GO" id="GO:0005634">
    <property type="term" value="C:nucleus"/>
    <property type="evidence" value="ECO:0007669"/>
    <property type="project" value="UniProtKB-SubCell"/>
</dbReference>
<dbReference type="GO" id="GO:0000724">
    <property type="term" value="P:double-strand break repair via homologous recombination"/>
    <property type="evidence" value="ECO:0007669"/>
    <property type="project" value="TreeGrafter"/>
</dbReference>
<dbReference type="SUPFAM" id="SSF50249">
    <property type="entry name" value="Nucleic acid-binding proteins"/>
    <property type="match status" value="1"/>
</dbReference>
<dbReference type="AlphaFoldDB" id="A0A2P5EVP2"/>
<keyword evidence="6" id="KW-0539">Nucleus</keyword>
<keyword evidence="5" id="KW-0067">ATP-binding</keyword>
<gene>
    <name evidence="10" type="ORF">TorRG33x02_145980</name>
</gene>
<dbReference type="EMBL" id="JXTC01000092">
    <property type="protein sequence ID" value="PON89616.1"/>
    <property type="molecule type" value="Genomic_DNA"/>
</dbReference>
<organism evidence="10 11">
    <name type="scientific">Trema orientale</name>
    <name type="common">Charcoal tree</name>
    <name type="synonym">Celtis orientalis</name>
    <dbReference type="NCBI Taxonomy" id="63057"/>
    <lineage>
        <taxon>Eukaryota</taxon>
        <taxon>Viridiplantae</taxon>
        <taxon>Streptophyta</taxon>
        <taxon>Embryophyta</taxon>
        <taxon>Tracheophyta</taxon>
        <taxon>Spermatophyta</taxon>
        <taxon>Magnoliopsida</taxon>
        <taxon>eudicotyledons</taxon>
        <taxon>Gunneridae</taxon>
        <taxon>Pentapetalae</taxon>
        <taxon>rosids</taxon>
        <taxon>fabids</taxon>
        <taxon>Rosales</taxon>
        <taxon>Cannabaceae</taxon>
        <taxon>Trema</taxon>
    </lineage>
</organism>
<dbReference type="InParanoid" id="A0A2P5EVP2"/>
<comment type="caution">
    <text evidence="10">The sequence shown here is derived from an EMBL/GenBank/DDBJ whole genome shotgun (WGS) entry which is preliminary data.</text>
</comment>
<evidence type="ECO:0000256" key="4">
    <source>
        <dbReference type="ARBA" id="ARBA00022801"/>
    </source>
</evidence>
<dbReference type="InterPro" id="IPR033762">
    <property type="entry name" value="MCM_OB"/>
</dbReference>
<feature type="domain" description="MCM9 N-terminal" evidence="9">
    <location>
        <begin position="11"/>
        <end position="98"/>
    </location>
</feature>
<proteinExistence type="inferred from homology"/>
<dbReference type="GO" id="GO:0005524">
    <property type="term" value="F:ATP binding"/>
    <property type="evidence" value="ECO:0007669"/>
    <property type="project" value="InterPro"/>
</dbReference>
<evidence type="ECO:0000256" key="3">
    <source>
        <dbReference type="ARBA" id="ARBA00012551"/>
    </source>
</evidence>
<feature type="domain" description="MCM OB" evidence="8">
    <location>
        <begin position="118"/>
        <end position="213"/>
    </location>
</feature>
<dbReference type="Gene3D" id="2.40.50.140">
    <property type="entry name" value="Nucleic acid-binding proteins"/>
    <property type="match status" value="1"/>
</dbReference>
<keyword evidence="5" id="KW-0547">Nucleotide-binding</keyword>
<comment type="similarity">
    <text evidence="2">Belongs to the MCM family.</text>
</comment>
<evidence type="ECO:0000256" key="7">
    <source>
        <dbReference type="ARBA" id="ARBA00047995"/>
    </source>
</evidence>
<dbReference type="GO" id="GO:0042555">
    <property type="term" value="C:MCM complex"/>
    <property type="evidence" value="ECO:0007669"/>
    <property type="project" value="TreeGrafter"/>
</dbReference>
<keyword evidence="11" id="KW-1185">Reference proteome</keyword>
<dbReference type="Proteomes" id="UP000237000">
    <property type="component" value="Unassembled WGS sequence"/>
</dbReference>
<dbReference type="Pfam" id="PF17207">
    <property type="entry name" value="MCM_OB"/>
    <property type="match status" value="1"/>
</dbReference>
<evidence type="ECO:0000313" key="10">
    <source>
        <dbReference type="EMBL" id="PON89616.1"/>
    </source>
</evidence>